<feature type="region of interest" description="Disordered" evidence="1">
    <location>
        <begin position="20"/>
        <end position="41"/>
    </location>
</feature>
<sequence>MQKGDEVTWKWGQSEAEGRIVKNDEPVSKTIKGAKVKRNAH</sequence>
<evidence type="ECO:0000313" key="3">
    <source>
        <dbReference type="EMBL" id="MFC0515633.1"/>
    </source>
</evidence>
<accession>A0ABV6L852</accession>
<reference evidence="3 4" key="1">
    <citation type="submission" date="2024-09" db="EMBL/GenBank/DDBJ databases">
        <authorList>
            <person name="Sun Q."/>
            <person name="Mori K."/>
        </authorList>
    </citation>
    <scope>NUCLEOTIDE SEQUENCE [LARGE SCALE GENOMIC DNA]</scope>
    <source>
        <strain evidence="3 4">NCAIM B.02415</strain>
    </source>
</reference>
<feature type="compositionally biased region" description="Basic residues" evidence="1">
    <location>
        <begin position="32"/>
        <end position="41"/>
    </location>
</feature>
<proteinExistence type="predicted"/>
<dbReference type="EMBL" id="JBHLTS010000022">
    <property type="protein sequence ID" value="MFC0515633.1"/>
    <property type="molecule type" value="Genomic_DNA"/>
</dbReference>
<evidence type="ECO:0000256" key="1">
    <source>
        <dbReference type="SAM" id="MobiDB-lite"/>
    </source>
</evidence>
<dbReference type="InterPro" id="IPR021331">
    <property type="entry name" value="Hva1_TUDOR"/>
</dbReference>
<evidence type="ECO:0000313" key="4">
    <source>
        <dbReference type="Proteomes" id="UP001589828"/>
    </source>
</evidence>
<dbReference type="Pfam" id="PF11160">
    <property type="entry name" value="Hva1_TUDOR"/>
    <property type="match status" value="1"/>
</dbReference>
<gene>
    <name evidence="3" type="ORF">ACFFGT_15545</name>
</gene>
<feature type="domain" description="Hypervirulence associated protein TUDOR" evidence="2">
    <location>
        <begin position="4"/>
        <end position="40"/>
    </location>
</feature>
<dbReference type="Proteomes" id="UP001589828">
    <property type="component" value="Unassembled WGS sequence"/>
</dbReference>
<keyword evidence="4" id="KW-1185">Reference proteome</keyword>
<organism evidence="3 4">
    <name type="scientific">Mucilaginibacter angelicae</name>
    <dbReference type="NCBI Taxonomy" id="869718"/>
    <lineage>
        <taxon>Bacteria</taxon>
        <taxon>Pseudomonadati</taxon>
        <taxon>Bacteroidota</taxon>
        <taxon>Sphingobacteriia</taxon>
        <taxon>Sphingobacteriales</taxon>
        <taxon>Sphingobacteriaceae</taxon>
        <taxon>Mucilaginibacter</taxon>
    </lineage>
</organism>
<evidence type="ECO:0000259" key="2">
    <source>
        <dbReference type="Pfam" id="PF11160"/>
    </source>
</evidence>
<dbReference type="RefSeq" id="WP_377023450.1">
    <property type="nucleotide sequence ID" value="NZ_JBHLTS010000022.1"/>
</dbReference>
<protein>
    <submittedName>
        <fullName evidence="3">HVA1 family protein</fullName>
    </submittedName>
</protein>
<comment type="caution">
    <text evidence="3">The sequence shown here is derived from an EMBL/GenBank/DDBJ whole genome shotgun (WGS) entry which is preliminary data.</text>
</comment>
<name>A0ABV6L852_9SPHI</name>